<dbReference type="EMBL" id="CM044701">
    <property type="protein sequence ID" value="KAI5681017.1"/>
    <property type="molecule type" value="Genomic_DNA"/>
</dbReference>
<comment type="caution">
    <text evidence="1">The sequence shown here is derived from an EMBL/GenBank/DDBJ whole genome shotgun (WGS) entry which is preliminary data.</text>
</comment>
<accession>A0ACC0C818</accession>
<reference evidence="2" key="1">
    <citation type="journal article" date="2023" name="Nat. Plants">
        <title>Single-cell RNA sequencing provides a high-resolution roadmap for understanding the multicellular compartmentation of specialized metabolism.</title>
        <authorList>
            <person name="Sun S."/>
            <person name="Shen X."/>
            <person name="Li Y."/>
            <person name="Li Y."/>
            <person name="Wang S."/>
            <person name="Li R."/>
            <person name="Zhang H."/>
            <person name="Shen G."/>
            <person name="Guo B."/>
            <person name="Wei J."/>
            <person name="Xu J."/>
            <person name="St-Pierre B."/>
            <person name="Chen S."/>
            <person name="Sun C."/>
        </authorList>
    </citation>
    <scope>NUCLEOTIDE SEQUENCE [LARGE SCALE GENOMIC DNA]</scope>
</reference>
<protein>
    <submittedName>
        <fullName evidence="1">Uncharacterized protein</fullName>
    </submittedName>
</protein>
<evidence type="ECO:0000313" key="1">
    <source>
        <dbReference type="EMBL" id="KAI5681017.1"/>
    </source>
</evidence>
<sequence>MTSISHNLQDNNGVWNLSDCHVMGCKVHCCLPKASRRKLFDLHEIFKSLPSVTKKGNLHFSKISPAEVSCESGIWLVPDDILISILTTLCPIDLVRVASTCHHLRSLAAPIMPCMKLKLFPHQQGAVEWMLQRERDSEVLQHPLYMNFISEDGCTFYVNSASGEIVTGIVPIVKDFRGGMFCDEPGLGKTITALSLILKTQGTLADPPGGAEVLWCTHNSDQRCGYYELTSQNKCGDGAFSHSRLVGSNPRRGLFSPDELTPKQNTFFSNSKSHTIVVSDEQTEGSAVVFPDEGIEFHKVPYSTPSRCFLRSSMMCHARRNLLNAYDEISAFPAEKRLRRNSASKRKHPLDGSRKGKKPKILCADLFEHNDTWIQCDACCKWRKLVDAGAIDTSRAWFCSMNTTDPLHQSCSAPEESGDYESIKYLHGFHVKETPGGLKENILFFTSVLKEHYALIDSVTKKVLTWLVKLPAEKLSEMETTGLAHPVAELSITDQPHAYHQIFQAFGLIKKVEKHVTRWYYPKPLLNLSFDLEALRIALCEPLDSFRLYLSRATLIVVPANLVQHWKTQIEKHVKPGQLRVFVWTDQKRLSPHHLAWDYDIVITTFNRLSAEWSPKKRSAIMQVHWLRVMLDEGHTLGSSLSLTNKLQMAVFLKASSRWVLTGTPTPNTPNSQISHLQPMLKFLHEETYGLNQKSWEEGILRPFEAEMEEGRSRLLQLLHRCMISAKKGDLGTIPPCNKTVKFINFTAEHAKSYNELVETVRRNILLADWNDPSHVESLLNAKQWKPRSDAIRNVRLSCCVAGHIRVRDAGQDIKETMDILGENGLETISQEYALIRYNLLYGGNCMRCREWCRLPVITPCRHLLCLDCVALDSEKCTFPGCGNLYEMQSPEILTRLENPNPKWPVPQDLIELQPSYKQDNWNPDWESTSSSKVSYLVDRLKELQEANRMIVYSNNETCIKNGDESHFSISRCNSYKSLHPEIYTGYENTSSKHLPDKVIIFSQFLEHINVIEQQLTKAGIQFATLYSPLHSSKKVKSLEAFQNDVNCTALLMDGSAALGLDLSFVTHVYLMEPIWDKSMEEQVISRAHRMGARRPIQVETLAMKGTIEEQMLKFLEVWFFICLDFPIICKLIGPLPGAGIVCEQSLLDCRLALERTWSILNVGNLNLYSANFLFEIKELRLRSLLACFNTKELKDLVKVFIYCIVDEKLFSKFGVHGHAKLFQNSFRGYIGMVLSTVGKSGLQNYVQKYSIVLDTLKQITNETC</sequence>
<dbReference type="Proteomes" id="UP001060085">
    <property type="component" value="Linkage Group LG01"/>
</dbReference>
<evidence type="ECO:0000313" key="2">
    <source>
        <dbReference type="Proteomes" id="UP001060085"/>
    </source>
</evidence>
<gene>
    <name evidence="1" type="ORF">M9H77_02244</name>
</gene>
<organism evidence="1 2">
    <name type="scientific">Catharanthus roseus</name>
    <name type="common">Madagascar periwinkle</name>
    <name type="synonym">Vinca rosea</name>
    <dbReference type="NCBI Taxonomy" id="4058"/>
    <lineage>
        <taxon>Eukaryota</taxon>
        <taxon>Viridiplantae</taxon>
        <taxon>Streptophyta</taxon>
        <taxon>Embryophyta</taxon>
        <taxon>Tracheophyta</taxon>
        <taxon>Spermatophyta</taxon>
        <taxon>Magnoliopsida</taxon>
        <taxon>eudicotyledons</taxon>
        <taxon>Gunneridae</taxon>
        <taxon>Pentapetalae</taxon>
        <taxon>asterids</taxon>
        <taxon>lamiids</taxon>
        <taxon>Gentianales</taxon>
        <taxon>Apocynaceae</taxon>
        <taxon>Rauvolfioideae</taxon>
        <taxon>Vinceae</taxon>
        <taxon>Catharanthinae</taxon>
        <taxon>Catharanthus</taxon>
    </lineage>
</organism>
<proteinExistence type="predicted"/>
<name>A0ACC0C818_CATRO</name>
<keyword evidence="2" id="KW-1185">Reference proteome</keyword>